<gene>
    <name evidence="2" type="ORF">NDU88_001303</name>
</gene>
<evidence type="ECO:0000256" key="1">
    <source>
        <dbReference type="SAM" id="MobiDB-lite"/>
    </source>
</evidence>
<dbReference type="EMBL" id="JANPWB010000008">
    <property type="protein sequence ID" value="KAJ1160810.1"/>
    <property type="molecule type" value="Genomic_DNA"/>
</dbReference>
<feature type="compositionally biased region" description="Basic and acidic residues" evidence="1">
    <location>
        <begin position="54"/>
        <end position="70"/>
    </location>
</feature>
<feature type="region of interest" description="Disordered" evidence="1">
    <location>
        <begin position="1"/>
        <end position="79"/>
    </location>
</feature>
<name>A0AAV7SAK3_PLEWA</name>
<feature type="compositionally biased region" description="Basic and acidic residues" evidence="1">
    <location>
        <begin position="23"/>
        <end position="44"/>
    </location>
</feature>
<comment type="caution">
    <text evidence="2">The sequence shown here is derived from an EMBL/GenBank/DDBJ whole genome shotgun (WGS) entry which is preliminary data.</text>
</comment>
<feature type="compositionally biased region" description="Basic and acidic residues" evidence="1">
    <location>
        <begin position="1"/>
        <end position="16"/>
    </location>
</feature>
<sequence>MHEESRPRTDGSHEGPGEGQGLSEKHGETAPRETDRPGRWDRGLAEGGSVTDGGKGRAKEWGGREGRTRAETGSLVGSS</sequence>
<protein>
    <submittedName>
        <fullName evidence="2">Uncharacterized protein</fullName>
    </submittedName>
</protein>
<evidence type="ECO:0000313" key="2">
    <source>
        <dbReference type="EMBL" id="KAJ1160810.1"/>
    </source>
</evidence>
<reference evidence="2" key="1">
    <citation type="journal article" date="2022" name="bioRxiv">
        <title>Sequencing and chromosome-scale assembly of the giantPleurodeles waltlgenome.</title>
        <authorList>
            <person name="Brown T."/>
            <person name="Elewa A."/>
            <person name="Iarovenko S."/>
            <person name="Subramanian E."/>
            <person name="Araus A.J."/>
            <person name="Petzold A."/>
            <person name="Susuki M."/>
            <person name="Suzuki K.-i.T."/>
            <person name="Hayashi T."/>
            <person name="Toyoda A."/>
            <person name="Oliveira C."/>
            <person name="Osipova E."/>
            <person name="Leigh N.D."/>
            <person name="Simon A."/>
            <person name="Yun M.H."/>
        </authorList>
    </citation>
    <scope>NUCLEOTIDE SEQUENCE</scope>
    <source>
        <strain evidence="2">20211129_DDA</strain>
        <tissue evidence="2">Liver</tissue>
    </source>
</reference>
<dbReference type="AlphaFoldDB" id="A0AAV7SAK3"/>
<keyword evidence="3" id="KW-1185">Reference proteome</keyword>
<organism evidence="2 3">
    <name type="scientific">Pleurodeles waltl</name>
    <name type="common">Iberian ribbed newt</name>
    <dbReference type="NCBI Taxonomy" id="8319"/>
    <lineage>
        <taxon>Eukaryota</taxon>
        <taxon>Metazoa</taxon>
        <taxon>Chordata</taxon>
        <taxon>Craniata</taxon>
        <taxon>Vertebrata</taxon>
        <taxon>Euteleostomi</taxon>
        <taxon>Amphibia</taxon>
        <taxon>Batrachia</taxon>
        <taxon>Caudata</taxon>
        <taxon>Salamandroidea</taxon>
        <taxon>Salamandridae</taxon>
        <taxon>Pleurodelinae</taxon>
        <taxon>Pleurodeles</taxon>
    </lineage>
</organism>
<evidence type="ECO:0000313" key="3">
    <source>
        <dbReference type="Proteomes" id="UP001066276"/>
    </source>
</evidence>
<accession>A0AAV7SAK3</accession>
<proteinExistence type="predicted"/>
<dbReference type="Proteomes" id="UP001066276">
    <property type="component" value="Chromosome 4_2"/>
</dbReference>